<reference evidence="1" key="1">
    <citation type="submission" date="2018-03" db="EMBL/GenBank/DDBJ databases">
        <title>Klebsiella pneumoniae strain SCKLB138 plasmid pSCKLB138-1 complete sequence.</title>
        <authorList>
            <person name="Xiang R."/>
        </authorList>
    </citation>
    <scope>NUCLEOTIDE SEQUENCE</scope>
    <source>
        <strain evidence="1">SCKLB138</strain>
        <plasmid evidence="1">pSCKLB138-1</plasmid>
    </source>
</reference>
<keyword evidence="1" id="KW-0614">Plasmid</keyword>
<name>A0A2Z5DZH6_KLEPN</name>
<dbReference type="AlphaFoldDB" id="A0A2Z5DZH6"/>
<organism evidence="1">
    <name type="scientific">Klebsiella pneumoniae</name>
    <dbReference type="NCBI Taxonomy" id="573"/>
    <lineage>
        <taxon>Bacteria</taxon>
        <taxon>Pseudomonadati</taxon>
        <taxon>Pseudomonadota</taxon>
        <taxon>Gammaproteobacteria</taxon>
        <taxon>Enterobacterales</taxon>
        <taxon>Enterobacteriaceae</taxon>
        <taxon>Klebsiella/Raoultella group</taxon>
        <taxon>Klebsiella</taxon>
        <taxon>Klebsiella pneumoniae complex</taxon>
    </lineage>
</organism>
<dbReference type="EMBL" id="MH161192">
    <property type="protein sequence ID" value="AXB72326.1"/>
    <property type="molecule type" value="Genomic_DNA"/>
</dbReference>
<accession>A0A2Z5DZH6</accession>
<sequence length="54" mass="5338">MMAGKIPAFFLPVPGQSTKEVAAGSALPGHAGMALWVFSYVASASCAGCAVPPS</sequence>
<proteinExistence type="predicted"/>
<evidence type="ECO:0000313" key="1">
    <source>
        <dbReference type="EMBL" id="AXB72326.1"/>
    </source>
</evidence>
<geneLocation type="plasmid" evidence="1">
    <name>pSCKLB138-1</name>
</geneLocation>
<protein>
    <submittedName>
        <fullName evidence="1">Uncharacterized protein</fullName>
    </submittedName>
</protein>